<proteinExistence type="predicted"/>
<evidence type="ECO:0000313" key="2">
    <source>
        <dbReference type="EMBL" id="MCE3052333.1"/>
    </source>
</evidence>
<protein>
    <submittedName>
        <fullName evidence="2">Uncharacterized protein</fullName>
    </submittedName>
</protein>
<accession>A0ABS8WND9</accession>
<sequence>MKIRANVYVRVYNTDQLLHDGLSVAPNNTFRDPSSRSNQMQIGQQVVNFTTTALNQLLNTLNADPEPLWDINIWFPNQAIHHTLYGRRSIASYEESIDDDIATYMEQAREDSDFESEESDREDSEMETQHMVPPMKIWTRT</sequence>
<name>A0ABS8WND9_DATST</name>
<evidence type="ECO:0000313" key="3">
    <source>
        <dbReference type="Proteomes" id="UP000823775"/>
    </source>
</evidence>
<feature type="compositionally biased region" description="Acidic residues" evidence="1">
    <location>
        <begin position="112"/>
        <end position="126"/>
    </location>
</feature>
<dbReference type="Proteomes" id="UP000823775">
    <property type="component" value="Unassembled WGS sequence"/>
</dbReference>
<comment type="caution">
    <text evidence="2">The sequence shown here is derived from an EMBL/GenBank/DDBJ whole genome shotgun (WGS) entry which is preliminary data.</text>
</comment>
<dbReference type="EMBL" id="JACEIK010009465">
    <property type="protein sequence ID" value="MCE3052333.1"/>
    <property type="molecule type" value="Genomic_DNA"/>
</dbReference>
<organism evidence="2 3">
    <name type="scientific">Datura stramonium</name>
    <name type="common">Jimsonweed</name>
    <name type="synonym">Common thornapple</name>
    <dbReference type="NCBI Taxonomy" id="4076"/>
    <lineage>
        <taxon>Eukaryota</taxon>
        <taxon>Viridiplantae</taxon>
        <taxon>Streptophyta</taxon>
        <taxon>Embryophyta</taxon>
        <taxon>Tracheophyta</taxon>
        <taxon>Spermatophyta</taxon>
        <taxon>Magnoliopsida</taxon>
        <taxon>eudicotyledons</taxon>
        <taxon>Gunneridae</taxon>
        <taxon>Pentapetalae</taxon>
        <taxon>asterids</taxon>
        <taxon>lamiids</taxon>
        <taxon>Solanales</taxon>
        <taxon>Solanaceae</taxon>
        <taxon>Solanoideae</taxon>
        <taxon>Datureae</taxon>
        <taxon>Datura</taxon>
    </lineage>
</organism>
<feature type="region of interest" description="Disordered" evidence="1">
    <location>
        <begin position="107"/>
        <end position="141"/>
    </location>
</feature>
<evidence type="ECO:0000256" key="1">
    <source>
        <dbReference type="SAM" id="MobiDB-lite"/>
    </source>
</evidence>
<gene>
    <name evidence="2" type="ORF">HAX54_052295</name>
</gene>
<reference evidence="2 3" key="1">
    <citation type="journal article" date="2021" name="BMC Genomics">
        <title>Datura genome reveals duplications of psychoactive alkaloid biosynthetic genes and high mutation rate following tissue culture.</title>
        <authorList>
            <person name="Rajewski A."/>
            <person name="Carter-House D."/>
            <person name="Stajich J."/>
            <person name="Litt A."/>
        </authorList>
    </citation>
    <scope>NUCLEOTIDE SEQUENCE [LARGE SCALE GENOMIC DNA]</scope>
    <source>
        <strain evidence="2">AR-01</strain>
    </source>
</reference>
<keyword evidence="3" id="KW-1185">Reference proteome</keyword>